<dbReference type="SUPFAM" id="SSF143243">
    <property type="entry name" value="Nqo5-like"/>
    <property type="match status" value="1"/>
</dbReference>
<dbReference type="InterPro" id="IPR052197">
    <property type="entry name" value="ComplexI_49kDa-like"/>
</dbReference>
<gene>
    <name evidence="2" type="ORF">A3L14_11355</name>
    <name evidence="3" type="ORF">SAMN05216170_2385</name>
</gene>
<dbReference type="GeneID" id="33335032"/>
<reference evidence="3 4" key="2">
    <citation type="submission" date="2016-10" db="EMBL/GenBank/DDBJ databases">
        <authorList>
            <person name="de Groot N.N."/>
        </authorList>
    </citation>
    <scope>NUCLEOTIDE SEQUENCE [LARGE SCALE GENOMIC DNA]</scope>
    <source>
        <strain evidence="3 4">OGL-20</strain>
    </source>
</reference>
<dbReference type="PANTHER" id="PTHR43485:SF1">
    <property type="entry name" value="FORMATE HYDROGENLYASE SUBUNIT 5-RELATED"/>
    <property type="match status" value="1"/>
</dbReference>
<dbReference type="GO" id="GO:0008137">
    <property type="term" value="F:NADH dehydrogenase (ubiquinone) activity"/>
    <property type="evidence" value="ECO:0007669"/>
    <property type="project" value="InterPro"/>
</dbReference>
<dbReference type="KEGG" id="ttd:A3L14_11355"/>
<dbReference type="InterPro" id="IPR001268">
    <property type="entry name" value="NADH_UbQ_OxRdtase_30kDa_su"/>
</dbReference>
<evidence type="ECO:0000313" key="4">
    <source>
        <dbReference type="Proteomes" id="UP000182125"/>
    </source>
</evidence>
<protein>
    <submittedName>
        <fullName evidence="2 3">Hydrogenase</fullName>
    </submittedName>
</protein>
<dbReference type="OrthoDB" id="43567at2157"/>
<evidence type="ECO:0000313" key="2">
    <source>
        <dbReference type="EMBL" id="ASJ13438.1"/>
    </source>
</evidence>
<sequence>MKEPMSVEEVLKKLQEALGEALLSHEVREYTMGVKRKRTYRELWITIKPDAFRKTVEAIFALDYPHLHFIAGEDGGGETITMIYSFGVFHTHPWGELSITVKFDLPKENLVLPTITDLMIGAETNEREIREMLGVEFEGLKNKRHLFLPDDWPEGKYPWRRDEHGVEDMVKHTHRSVNEIRKMRGEE</sequence>
<evidence type="ECO:0000313" key="3">
    <source>
        <dbReference type="EMBL" id="SEW24531.1"/>
    </source>
</evidence>
<keyword evidence="5" id="KW-1185">Reference proteome</keyword>
<dbReference type="PANTHER" id="PTHR43485">
    <property type="entry name" value="HYDROGENASE-4 COMPONENT G"/>
    <property type="match status" value="1"/>
</dbReference>
<proteinExistence type="predicted"/>
<organism evidence="3 4">
    <name type="scientific">Thermococcus thioreducens</name>
    <dbReference type="NCBI Taxonomy" id="277988"/>
    <lineage>
        <taxon>Archaea</taxon>
        <taxon>Methanobacteriati</taxon>
        <taxon>Methanobacteriota</taxon>
        <taxon>Thermococci</taxon>
        <taxon>Thermococcales</taxon>
        <taxon>Thermococcaceae</taxon>
        <taxon>Thermococcus</taxon>
    </lineage>
</organism>
<dbReference type="Gene3D" id="3.30.460.80">
    <property type="entry name" value="NADH:ubiquinone oxidoreductase, 30kDa subunit"/>
    <property type="match status" value="1"/>
</dbReference>
<dbReference type="AlphaFoldDB" id="A0A1I0QCJ9"/>
<evidence type="ECO:0000313" key="5">
    <source>
        <dbReference type="Proteomes" id="UP000250136"/>
    </source>
</evidence>
<dbReference type="InterPro" id="IPR037232">
    <property type="entry name" value="NADH_quin_OxRdtase_su_C/D-like"/>
</dbReference>
<evidence type="ECO:0000259" key="1">
    <source>
        <dbReference type="Pfam" id="PF00329"/>
    </source>
</evidence>
<dbReference type="Proteomes" id="UP000182125">
    <property type="component" value="Unassembled WGS sequence"/>
</dbReference>
<dbReference type="Proteomes" id="UP000250136">
    <property type="component" value="Chromosome"/>
</dbReference>
<reference evidence="2 5" key="1">
    <citation type="submission" date="2016-04" db="EMBL/GenBank/DDBJ databases">
        <title>Complete genome sequence of Thermococcus thioreducens type strain OGL-20P.</title>
        <authorList>
            <person name="Oger P.M."/>
        </authorList>
    </citation>
    <scope>NUCLEOTIDE SEQUENCE [LARGE SCALE GENOMIC DNA]</scope>
    <source>
        <strain evidence="2 5">OGL-20P</strain>
    </source>
</reference>
<dbReference type="Pfam" id="PF00329">
    <property type="entry name" value="Complex1_30kDa"/>
    <property type="match status" value="1"/>
</dbReference>
<dbReference type="EMBL" id="CP015105">
    <property type="protein sequence ID" value="ASJ13438.1"/>
    <property type="molecule type" value="Genomic_DNA"/>
</dbReference>
<accession>A0A1I0QCJ9</accession>
<feature type="domain" description="NADH:ubiquinone oxidoreductase 30kDa subunit" evidence="1">
    <location>
        <begin position="45"/>
        <end position="164"/>
    </location>
</feature>
<dbReference type="RefSeq" id="WP_074631550.1">
    <property type="nucleotide sequence ID" value="NZ_CP015105.1"/>
</dbReference>
<dbReference type="EMBL" id="FOIW01000003">
    <property type="protein sequence ID" value="SEW24531.1"/>
    <property type="molecule type" value="Genomic_DNA"/>
</dbReference>
<name>A0A1I0QCJ9_9EURY</name>